<dbReference type="Pfam" id="PF01022">
    <property type="entry name" value="HTH_5"/>
    <property type="match status" value="1"/>
</dbReference>
<dbReference type="GO" id="GO:0003700">
    <property type="term" value="F:DNA-binding transcription factor activity"/>
    <property type="evidence" value="ECO:0007669"/>
    <property type="project" value="InterPro"/>
</dbReference>
<sequence length="110" mass="12298">MMVLSYDVTIMKPNTKLDELTSFYKLLANESRLAILLALRDGEDNVAGICGQTGLSQTLVSHQLAALHHSDVVRSRKDGRRTFYALADKHIDIIVGFALDHLAEKEVHHE</sequence>
<comment type="caution">
    <text evidence="5">The sequence shown here is derived from an EMBL/GenBank/DDBJ whole genome shotgun (WGS) entry which is preliminary data.</text>
</comment>
<dbReference type="PRINTS" id="PR00778">
    <property type="entry name" value="HTHARSR"/>
</dbReference>
<evidence type="ECO:0000313" key="6">
    <source>
        <dbReference type="Proteomes" id="UP000266328"/>
    </source>
</evidence>
<keyword evidence="6" id="KW-1185">Reference proteome</keyword>
<dbReference type="Proteomes" id="UP000266328">
    <property type="component" value="Unassembled WGS sequence"/>
</dbReference>
<dbReference type="InterPro" id="IPR036388">
    <property type="entry name" value="WH-like_DNA-bd_sf"/>
</dbReference>
<organism evidence="5 6">
    <name type="scientific">Candidatus Cryosericum terrychapinii</name>
    <dbReference type="NCBI Taxonomy" id="2290919"/>
    <lineage>
        <taxon>Bacteria</taxon>
        <taxon>Pseudomonadati</taxon>
        <taxon>Caldisericota/Cryosericota group</taxon>
        <taxon>Candidatus Cryosericota</taxon>
        <taxon>Candidatus Cryosericia</taxon>
        <taxon>Candidatus Cryosericales</taxon>
        <taxon>Candidatus Cryosericaceae</taxon>
        <taxon>Candidatus Cryosericum</taxon>
    </lineage>
</organism>
<name>A0A398CRK8_9BACT</name>
<dbReference type="PANTHER" id="PTHR43132">
    <property type="entry name" value="ARSENICAL RESISTANCE OPERON REPRESSOR ARSR-RELATED"/>
    <property type="match status" value="1"/>
</dbReference>
<evidence type="ECO:0000259" key="4">
    <source>
        <dbReference type="PROSITE" id="PS50987"/>
    </source>
</evidence>
<dbReference type="NCBIfam" id="NF033788">
    <property type="entry name" value="HTH_metalloreg"/>
    <property type="match status" value="1"/>
</dbReference>
<dbReference type="CDD" id="cd00090">
    <property type="entry name" value="HTH_ARSR"/>
    <property type="match status" value="1"/>
</dbReference>
<keyword evidence="1" id="KW-0805">Transcription regulation</keyword>
<dbReference type="EMBL" id="QXIS01000027">
    <property type="protein sequence ID" value="RIE06046.1"/>
    <property type="molecule type" value="Genomic_DNA"/>
</dbReference>
<keyword evidence="3" id="KW-0804">Transcription</keyword>
<evidence type="ECO:0000256" key="3">
    <source>
        <dbReference type="ARBA" id="ARBA00023163"/>
    </source>
</evidence>
<dbReference type="GO" id="GO:0003677">
    <property type="term" value="F:DNA binding"/>
    <property type="evidence" value="ECO:0007669"/>
    <property type="project" value="UniProtKB-KW"/>
</dbReference>
<reference evidence="5 6" key="1">
    <citation type="submission" date="2018-09" db="EMBL/GenBank/DDBJ databases">
        <title>Discovery and Ecogenomic Context for Candidatus Cryosericales, a Global Caldiserica Order Active in Thawing Permafrost.</title>
        <authorList>
            <person name="Martinez M.A."/>
            <person name="Woodcroft B.J."/>
            <person name="Ignacio Espinoza J.C."/>
            <person name="Zayed A."/>
            <person name="Singleton C.M."/>
            <person name="Boyd J."/>
            <person name="Li Y.-F."/>
            <person name="Purvine S."/>
            <person name="Maughan H."/>
            <person name="Hodgkins S.B."/>
            <person name="Anderson D."/>
            <person name="Sederholm M."/>
            <person name="Temperton B."/>
            <person name="Saleska S.R."/>
            <person name="Tyson G.W."/>
            <person name="Rich V.I."/>
        </authorList>
    </citation>
    <scope>NUCLEOTIDE SEQUENCE [LARGE SCALE GENOMIC DNA]</scope>
    <source>
        <strain evidence="5 6">SMC7</strain>
    </source>
</reference>
<keyword evidence="2" id="KW-0238">DNA-binding</keyword>
<dbReference type="InterPro" id="IPR051011">
    <property type="entry name" value="Metal_resp_trans_reg"/>
</dbReference>
<dbReference type="PROSITE" id="PS50987">
    <property type="entry name" value="HTH_ARSR_2"/>
    <property type="match status" value="1"/>
</dbReference>
<evidence type="ECO:0000256" key="2">
    <source>
        <dbReference type="ARBA" id="ARBA00023125"/>
    </source>
</evidence>
<dbReference type="PANTHER" id="PTHR43132:SF6">
    <property type="entry name" value="HTH-TYPE TRANSCRIPTIONAL REPRESSOR CZRA"/>
    <property type="match status" value="1"/>
</dbReference>
<dbReference type="OrthoDB" id="9794330at2"/>
<dbReference type="Gene3D" id="1.10.10.10">
    <property type="entry name" value="Winged helix-like DNA-binding domain superfamily/Winged helix DNA-binding domain"/>
    <property type="match status" value="1"/>
</dbReference>
<dbReference type="SUPFAM" id="SSF46785">
    <property type="entry name" value="Winged helix' DNA-binding domain"/>
    <property type="match status" value="1"/>
</dbReference>
<accession>A0A398CRK8</accession>
<protein>
    <submittedName>
        <fullName evidence="5">Transcriptional regulator</fullName>
    </submittedName>
</protein>
<dbReference type="SMART" id="SM00418">
    <property type="entry name" value="HTH_ARSR"/>
    <property type="match status" value="1"/>
</dbReference>
<evidence type="ECO:0000313" key="5">
    <source>
        <dbReference type="EMBL" id="RIE06046.1"/>
    </source>
</evidence>
<gene>
    <name evidence="5" type="ORF">SMC7_04450</name>
</gene>
<feature type="domain" description="HTH arsR-type" evidence="4">
    <location>
        <begin position="12"/>
        <end position="106"/>
    </location>
</feature>
<dbReference type="InterPro" id="IPR001845">
    <property type="entry name" value="HTH_ArsR_DNA-bd_dom"/>
</dbReference>
<dbReference type="AlphaFoldDB" id="A0A398CRK8"/>
<evidence type="ECO:0000256" key="1">
    <source>
        <dbReference type="ARBA" id="ARBA00023015"/>
    </source>
</evidence>
<dbReference type="InterPro" id="IPR036390">
    <property type="entry name" value="WH_DNA-bd_sf"/>
</dbReference>
<dbReference type="InterPro" id="IPR011991">
    <property type="entry name" value="ArsR-like_HTH"/>
</dbReference>
<proteinExistence type="predicted"/>